<dbReference type="Proteomes" id="UP000603865">
    <property type="component" value="Unassembled WGS sequence"/>
</dbReference>
<accession>A0A918F7R9</accession>
<reference evidence="2" key="1">
    <citation type="journal article" date="2014" name="Int. J. Syst. Evol. Microbiol.">
        <title>Complete genome sequence of Corynebacterium casei LMG S-19264T (=DSM 44701T), isolated from a smear-ripened cheese.</title>
        <authorList>
            <consortium name="US DOE Joint Genome Institute (JGI-PGF)"/>
            <person name="Walter F."/>
            <person name="Albersmeier A."/>
            <person name="Kalinowski J."/>
            <person name="Ruckert C."/>
        </authorList>
    </citation>
    <scope>NUCLEOTIDE SEQUENCE</scope>
    <source>
        <strain evidence="2">JCM 31311</strain>
    </source>
</reference>
<dbReference type="EMBL" id="BMQL01000015">
    <property type="protein sequence ID" value="GGR13291.1"/>
    <property type="molecule type" value="Genomic_DNA"/>
</dbReference>
<gene>
    <name evidence="2" type="ORF">GCM10008957_27810</name>
</gene>
<proteinExistence type="predicted"/>
<name>A0A918F7R9_9DEIO</name>
<dbReference type="InterPro" id="IPR036397">
    <property type="entry name" value="RNaseH_sf"/>
</dbReference>
<evidence type="ECO:0000313" key="3">
    <source>
        <dbReference type="Proteomes" id="UP000603865"/>
    </source>
</evidence>
<dbReference type="GO" id="GO:0004527">
    <property type="term" value="F:exonuclease activity"/>
    <property type="evidence" value="ECO:0007669"/>
    <property type="project" value="UniProtKB-ARBA"/>
</dbReference>
<evidence type="ECO:0000259" key="1">
    <source>
        <dbReference type="SMART" id="SM00479"/>
    </source>
</evidence>
<dbReference type="InterPro" id="IPR012337">
    <property type="entry name" value="RNaseH-like_sf"/>
</dbReference>
<dbReference type="SUPFAM" id="SSF53098">
    <property type="entry name" value="Ribonuclease H-like"/>
    <property type="match status" value="1"/>
</dbReference>
<dbReference type="RefSeq" id="WP_189091118.1">
    <property type="nucleotide sequence ID" value="NZ_BMQL01000015.1"/>
</dbReference>
<dbReference type="AlphaFoldDB" id="A0A918F7R9"/>
<dbReference type="Gene3D" id="3.30.420.10">
    <property type="entry name" value="Ribonuclease H-like superfamily/Ribonuclease H"/>
    <property type="match status" value="1"/>
</dbReference>
<sequence length="193" mass="21541">MNQEHDIQQAIRTFRRWARDEDALVLDTETTGLYGQVWDVAALSLTTLEPRVVFVCQPEGAWEPKARELHAARLDEILQAPPAAKFRQTLATALQAVPLHSQVLTYGAEFDRAALLRTWPALRLPAFDCVMQAYAPLAGKWSESRGEWKWVSLQVACELEEVPVTGTLHTALGDAQLTVQLIQAVARRQLAGE</sequence>
<dbReference type="SMART" id="SM00479">
    <property type="entry name" value="EXOIII"/>
    <property type="match status" value="1"/>
</dbReference>
<organism evidence="2 3">
    <name type="scientific">Deinococcus ruber</name>
    <dbReference type="NCBI Taxonomy" id="1848197"/>
    <lineage>
        <taxon>Bacteria</taxon>
        <taxon>Thermotogati</taxon>
        <taxon>Deinococcota</taxon>
        <taxon>Deinococci</taxon>
        <taxon>Deinococcales</taxon>
        <taxon>Deinococcaceae</taxon>
        <taxon>Deinococcus</taxon>
    </lineage>
</organism>
<feature type="domain" description="Exonuclease" evidence="1">
    <location>
        <begin position="22"/>
        <end position="191"/>
    </location>
</feature>
<dbReference type="GO" id="GO:0003676">
    <property type="term" value="F:nucleic acid binding"/>
    <property type="evidence" value="ECO:0007669"/>
    <property type="project" value="InterPro"/>
</dbReference>
<dbReference type="InterPro" id="IPR013520">
    <property type="entry name" value="Ribonucl_H"/>
</dbReference>
<reference evidence="2" key="2">
    <citation type="submission" date="2020-09" db="EMBL/GenBank/DDBJ databases">
        <authorList>
            <person name="Sun Q."/>
            <person name="Ohkuma M."/>
        </authorList>
    </citation>
    <scope>NUCLEOTIDE SEQUENCE</scope>
    <source>
        <strain evidence="2">JCM 31311</strain>
    </source>
</reference>
<evidence type="ECO:0000313" key="2">
    <source>
        <dbReference type="EMBL" id="GGR13291.1"/>
    </source>
</evidence>
<comment type="caution">
    <text evidence="2">The sequence shown here is derived from an EMBL/GenBank/DDBJ whole genome shotgun (WGS) entry which is preliminary data.</text>
</comment>
<protein>
    <recommendedName>
        <fullName evidence="1">Exonuclease domain-containing protein</fullName>
    </recommendedName>
</protein>
<keyword evidence="3" id="KW-1185">Reference proteome</keyword>